<gene>
    <name evidence="1" type="ORF">L917_04081</name>
</gene>
<name>W2LN62_PHYNI</name>
<evidence type="ECO:0000313" key="1">
    <source>
        <dbReference type="EMBL" id="ETL98948.1"/>
    </source>
</evidence>
<dbReference type="EMBL" id="KI678433">
    <property type="protein sequence ID" value="ETL98948.1"/>
    <property type="molecule type" value="Genomic_DNA"/>
</dbReference>
<reference evidence="1" key="1">
    <citation type="submission" date="2013-11" db="EMBL/GenBank/DDBJ databases">
        <title>The Genome Sequence of Phytophthora parasitica CHvinca01.</title>
        <authorList>
            <consortium name="The Broad Institute Genomics Platform"/>
            <person name="Russ C."/>
            <person name="Tyler B."/>
            <person name="Panabieres F."/>
            <person name="Shan W."/>
            <person name="Tripathy S."/>
            <person name="Grunwald N."/>
            <person name="Machado M."/>
            <person name="Johnson C.S."/>
            <person name="Arredondo F."/>
            <person name="Hong C."/>
            <person name="Coffey M."/>
            <person name="Young S.K."/>
            <person name="Zeng Q."/>
            <person name="Gargeya S."/>
            <person name="Fitzgerald M."/>
            <person name="Abouelleil A."/>
            <person name="Alvarado L."/>
            <person name="Chapman S.B."/>
            <person name="Gainer-Dewar J."/>
            <person name="Goldberg J."/>
            <person name="Griggs A."/>
            <person name="Gujja S."/>
            <person name="Hansen M."/>
            <person name="Howarth C."/>
            <person name="Imamovic A."/>
            <person name="Ireland A."/>
            <person name="Larimer J."/>
            <person name="McCowan C."/>
            <person name="Murphy C."/>
            <person name="Pearson M."/>
            <person name="Poon T.W."/>
            <person name="Priest M."/>
            <person name="Roberts A."/>
            <person name="Saif S."/>
            <person name="Shea T."/>
            <person name="Sykes S."/>
            <person name="Wortman J."/>
            <person name="Nusbaum C."/>
            <person name="Birren B."/>
        </authorList>
    </citation>
    <scope>NUCLEOTIDE SEQUENCE [LARGE SCALE GENOMIC DNA]</scope>
    <source>
        <strain evidence="1">CHvinca01</strain>
    </source>
</reference>
<dbReference type="AlphaFoldDB" id="W2LN62"/>
<protein>
    <submittedName>
        <fullName evidence="1">Uncharacterized protein</fullName>
    </submittedName>
</protein>
<proteinExistence type="predicted"/>
<accession>W2LN62</accession>
<dbReference type="Proteomes" id="UP000054423">
    <property type="component" value="Unassembled WGS sequence"/>
</dbReference>
<organism evidence="1">
    <name type="scientific">Phytophthora nicotianae</name>
    <name type="common">Potato buckeye rot agent</name>
    <name type="synonym">Phytophthora parasitica</name>
    <dbReference type="NCBI Taxonomy" id="4792"/>
    <lineage>
        <taxon>Eukaryota</taxon>
        <taxon>Sar</taxon>
        <taxon>Stramenopiles</taxon>
        <taxon>Oomycota</taxon>
        <taxon>Peronosporomycetes</taxon>
        <taxon>Peronosporales</taxon>
        <taxon>Peronosporaceae</taxon>
        <taxon>Phytophthora</taxon>
    </lineage>
</organism>
<sequence length="32" mass="3151">MGVPLVIGNKRGGGGDVLFGTDIGGVYLSDVS</sequence>